<dbReference type="FunFam" id="3.40.710.10:FF:000026">
    <property type="entry name" value="Penicillin-binding protein 1"/>
    <property type="match status" value="1"/>
</dbReference>
<comment type="similarity">
    <text evidence="2">Belongs to the transpeptidase family.</text>
</comment>
<name>A0A5R9EW16_9BACL</name>
<dbReference type="UniPathway" id="UPA00219"/>
<sequence length="747" mass="82444">MKTTKHPHTNRGAVILSLLFVLLFFIFIARFFVIESSQTVKGEEGKPVDLKNLAEEKWTRNRTIEADRGSIVDRTGKKVLAEDIPAYTVIAILDKKYPDHVKDVAKTAQKLAPILDMSETDLKRILSSEGRFQVEFGNVGRNLSLSEKEKIEELDLPGINFIESKKRYYPNGLFASHIIGFTNEDKETGKQKGVMGLEKDLNKYLTEQNGTVTYQGDRRGFELPDPDKVIDPPKKGYDVQLTIDQNIQLYLEQAMSEANKKYSPERMIGIVADPKTGRILAMSNRPSFDPNKRNVENFTNYAISSSYEPGSTMKIFTLAAAIEEGVYNGNEKYQSGTYKYQDGVRPIKDHNGGAGWGKITFDEGVQKSSNVAFSILAKEKLGFDRFKQYLHKFGLDEKTGIDLPGEANSRIRFQWESEKITTAFGQGTAITPIQQIQAATAIANGGKMMRPYVVEKIVNPNSKKIEQNHEPKQAGTPISKETAAHTLDILETVVTEGTGTPYQIPGYDIAGKTGTAQISDSGGYMSGWGKNIFSFLGFAPKDNPKLIVYVAVDRPNVEFPEAGSAPVSQVFKSVMKNSLQYLNIEPQEEKTPENKEKKEVGVELKDFTGEDSKQAEKTLKDKGFEVVVLGNGSTVKGQAPYAGSSVLSGERIVLKTDGEAKMPDLTSWSLADVLKVVDVMDLKPNVMGEGFVTKQGIDPGATVKEEDYLVVQLNPPNNSESEQGGGQDEENEESGSEGADDEITVTD</sequence>
<dbReference type="GO" id="GO:0005886">
    <property type="term" value="C:plasma membrane"/>
    <property type="evidence" value="ECO:0007669"/>
    <property type="project" value="TreeGrafter"/>
</dbReference>
<dbReference type="PANTHER" id="PTHR30627:SF26">
    <property type="entry name" value="PENICILLIN-BINDING PROTEIN 2B"/>
    <property type="match status" value="1"/>
</dbReference>
<dbReference type="SUPFAM" id="SSF56601">
    <property type="entry name" value="beta-lactamase/transpeptidase-like"/>
    <property type="match status" value="1"/>
</dbReference>
<keyword evidence="5" id="KW-0812">Transmembrane</keyword>
<dbReference type="GO" id="GO:0008658">
    <property type="term" value="F:penicillin binding"/>
    <property type="evidence" value="ECO:0007669"/>
    <property type="project" value="InterPro"/>
</dbReference>
<dbReference type="SUPFAM" id="SSF56519">
    <property type="entry name" value="Penicillin binding protein dimerisation domain"/>
    <property type="match status" value="1"/>
</dbReference>
<keyword evidence="3 5" id="KW-0472">Membrane</keyword>
<evidence type="ECO:0000256" key="3">
    <source>
        <dbReference type="ARBA" id="ARBA00023136"/>
    </source>
</evidence>
<comment type="subcellular location">
    <subcellularLocation>
        <location evidence="1">Membrane</location>
    </subcellularLocation>
</comment>
<evidence type="ECO:0000256" key="2">
    <source>
        <dbReference type="ARBA" id="ARBA00007171"/>
    </source>
</evidence>
<dbReference type="PROSITE" id="PS51178">
    <property type="entry name" value="PASTA"/>
    <property type="match status" value="2"/>
</dbReference>
<feature type="domain" description="PASTA" evidence="6">
    <location>
        <begin position="598"/>
        <end position="658"/>
    </location>
</feature>
<dbReference type="InterPro" id="IPR001460">
    <property type="entry name" value="PCN-bd_Tpept"/>
</dbReference>
<organism evidence="7 8">
    <name type="scientific">Exobacillus caeni</name>
    <dbReference type="NCBI Taxonomy" id="2574798"/>
    <lineage>
        <taxon>Bacteria</taxon>
        <taxon>Bacillati</taxon>
        <taxon>Bacillota</taxon>
        <taxon>Bacilli</taxon>
        <taxon>Bacillales</taxon>
        <taxon>Guptibacillaceae</taxon>
        <taxon>Exobacillus</taxon>
    </lineage>
</organism>
<feature type="domain" description="PASTA" evidence="6">
    <location>
        <begin position="659"/>
        <end position="715"/>
    </location>
</feature>
<dbReference type="Proteomes" id="UP000308230">
    <property type="component" value="Unassembled WGS sequence"/>
</dbReference>
<gene>
    <name evidence="7" type="ORF">FCL54_21310</name>
</gene>
<keyword evidence="5" id="KW-1133">Transmembrane helix</keyword>
<dbReference type="InterPro" id="IPR036138">
    <property type="entry name" value="PBP_dimer_sf"/>
</dbReference>
<dbReference type="Gene3D" id="3.40.710.10">
    <property type="entry name" value="DD-peptidase/beta-lactamase superfamily"/>
    <property type="match status" value="1"/>
</dbReference>
<feature type="region of interest" description="Disordered" evidence="4">
    <location>
        <begin position="703"/>
        <end position="747"/>
    </location>
</feature>
<evidence type="ECO:0000259" key="6">
    <source>
        <dbReference type="PROSITE" id="PS51178"/>
    </source>
</evidence>
<dbReference type="InterPro" id="IPR050515">
    <property type="entry name" value="Beta-lactam/transpept"/>
</dbReference>
<dbReference type="CDD" id="cd06575">
    <property type="entry name" value="PASTA_Pbp2x-like_2"/>
    <property type="match status" value="1"/>
</dbReference>
<evidence type="ECO:0000256" key="4">
    <source>
        <dbReference type="SAM" id="MobiDB-lite"/>
    </source>
</evidence>
<evidence type="ECO:0000313" key="8">
    <source>
        <dbReference type="Proteomes" id="UP000308230"/>
    </source>
</evidence>
<dbReference type="InterPro" id="IPR012338">
    <property type="entry name" value="Beta-lactam/transpept-like"/>
</dbReference>
<reference evidence="7 8" key="1">
    <citation type="submission" date="2019-04" db="EMBL/GenBank/DDBJ databases">
        <title>Bacillus caeni sp. nov., a bacterium isolated from mangrove sediment.</title>
        <authorList>
            <person name="Huang H."/>
            <person name="Mo K."/>
            <person name="Hu Y."/>
        </authorList>
    </citation>
    <scope>NUCLEOTIDE SEQUENCE [LARGE SCALE GENOMIC DNA]</scope>
    <source>
        <strain evidence="7 8">HB172195</strain>
    </source>
</reference>
<evidence type="ECO:0000256" key="5">
    <source>
        <dbReference type="SAM" id="Phobius"/>
    </source>
</evidence>
<dbReference type="Pfam" id="PF00905">
    <property type="entry name" value="Transpeptidase"/>
    <property type="match status" value="1"/>
</dbReference>
<comment type="caution">
    <text evidence="7">The sequence shown here is derived from an EMBL/GenBank/DDBJ whole genome shotgun (WGS) entry which is preliminary data.</text>
</comment>
<dbReference type="InterPro" id="IPR005311">
    <property type="entry name" value="PBP_dimer"/>
</dbReference>
<dbReference type="Pfam" id="PF03793">
    <property type="entry name" value="PASTA"/>
    <property type="match status" value="2"/>
</dbReference>
<dbReference type="GO" id="GO:0009252">
    <property type="term" value="P:peptidoglycan biosynthetic process"/>
    <property type="evidence" value="ECO:0007669"/>
    <property type="project" value="UniProtKB-UniPathway"/>
</dbReference>
<evidence type="ECO:0000256" key="1">
    <source>
        <dbReference type="ARBA" id="ARBA00004370"/>
    </source>
</evidence>
<feature type="compositionally biased region" description="Acidic residues" evidence="4">
    <location>
        <begin position="727"/>
        <end position="747"/>
    </location>
</feature>
<dbReference type="RefSeq" id="WP_138129217.1">
    <property type="nucleotide sequence ID" value="NZ_SWLG01000025.1"/>
</dbReference>
<dbReference type="Gene3D" id="2.20.70.70">
    <property type="match status" value="1"/>
</dbReference>
<feature type="transmembrane region" description="Helical" evidence="5">
    <location>
        <begin position="12"/>
        <end position="33"/>
    </location>
</feature>
<accession>A0A5R9EW16</accession>
<keyword evidence="8" id="KW-1185">Reference proteome</keyword>
<dbReference type="CDD" id="cd06576">
    <property type="entry name" value="PASTA_Pbp2x-like_1"/>
    <property type="match status" value="1"/>
</dbReference>
<dbReference type="GO" id="GO:0009002">
    <property type="term" value="F:serine-type D-Ala-D-Ala carboxypeptidase activity"/>
    <property type="evidence" value="ECO:0007669"/>
    <property type="project" value="UniProtKB-EC"/>
</dbReference>
<dbReference type="AlphaFoldDB" id="A0A5R9EW16"/>
<dbReference type="Gene3D" id="3.30.70.2110">
    <property type="match status" value="1"/>
</dbReference>
<dbReference type="OrthoDB" id="9804124at2"/>
<dbReference type="Gene3D" id="3.90.1310.10">
    <property type="entry name" value="Penicillin-binding protein 2a (Domain 2)"/>
    <property type="match status" value="1"/>
</dbReference>
<dbReference type="GO" id="GO:0071555">
    <property type="term" value="P:cell wall organization"/>
    <property type="evidence" value="ECO:0007669"/>
    <property type="project" value="TreeGrafter"/>
</dbReference>
<dbReference type="EMBL" id="SWLG01000025">
    <property type="protein sequence ID" value="TLS35237.1"/>
    <property type="molecule type" value="Genomic_DNA"/>
</dbReference>
<dbReference type="PANTHER" id="PTHR30627">
    <property type="entry name" value="PEPTIDOGLYCAN D,D-TRANSPEPTIDASE"/>
    <property type="match status" value="1"/>
</dbReference>
<dbReference type="SUPFAM" id="SSF54184">
    <property type="entry name" value="Penicillin-binding protein 2x (pbp-2x), c-terminal domain"/>
    <property type="match status" value="2"/>
</dbReference>
<dbReference type="InterPro" id="IPR005543">
    <property type="entry name" value="PASTA_dom"/>
</dbReference>
<dbReference type="Pfam" id="PF03717">
    <property type="entry name" value="PBP_dimer"/>
    <property type="match status" value="1"/>
</dbReference>
<protein>
    <submittedName>
        <fullName evidence="7">Penicillin-binding protein</fullName>
    </submittedName>
</protein>
<proteinExistence type="inferred from homology"/>
<dbReference type="SMART" id="SM00740">
    <property type="entry name" value="PASTA"/>
    <property type="match status" value="2"/>
</dbReference>
<evidence type="ECO:0000313" key="7">
    <source>
        <dbReference type="EMBL" id="TLS35237.1"/>
    </source>
</evidence>